<evidence type="ECO:0000313" key="3">
    <source>
        <dbReference type="Proteomes" id="UP000257109"/>
    </source>
</evidence>
<proteinExistence type="predicted"/>
<sequence>MAKATGEQSAISTPSLAEGSLTFWVQSFSEEIDQTPIPRTLEKGDDHLSYKLFSGTLRGVVMHWLATQPPRSIQTFKDLANAFAYQFTTNKTKKLEVADLFNIKQNKSETLKSYLARFNNTTVKVNDPNKKFFVKAFQKGLRVGQFSDSLALRKPESMEEI</sequence>
<dbReference type="OrthoDB" id="1436372at2759"/>
<dbReference type="Pfam" id="PF03732">
    <property type="entry name" value="Retrotrans_gag"/>
    <property type="match status" value="1"/>
</dbReference>
<feature type="domain" description="Retrotransposon gag" evidence="1">
    <location>
        <begin position="51"/>
        <end position="142"/>
    </location>
</feature>
<feature type="non-terminal residue" evidence="2">
    <location>
        <position position="1"/>
    </location>
</feature>
<comment type="caution">
    <text evidence="2">The sequence shown here is derived from an EMBL/GenBank/DDBJ whole genome shotgun (WGS) entry which is preliminary data.</text>
</comment>
<gene>
    <name evidence="2" type="ORF">CR513_25421</name>
</gene>
<name>A0A371GPM3_MUCPR</name>
<organism evidence="2 3">
    <name type="scientific">Mucuna pruriens</name>
    <name type="common">Velvet bean</name>
    <name type="synonym">Dolichos pruriens</name>
    <dbReference type="NCBI Taxonomy" id="157652"/>
    <lineage>
        <taxon>Eukaryota</taxon>
        <taxon>Viridiplantae</taxon>
        <taxon>Streptophyta</taxon>
        <taxon>Embryophyta</taxon>
        <taxon>Tracheophyta</taxon>
        <taxon>Spermatophyta</taxon>
        <taxon>Magnoliopsida</taxon>
        <taxon>eudicotyledons</taxon>
        <taxon>Gunneridae</taxon>
        <taxon>Pentapetalae</taxon>
        <taxon>rosids</taxon>
        <taxon>fabids</taxon>
        <taxon>Fabales</taxon>
        <taxon>Fabaceae</taxon>
        <taxon>Papilionoideae</taxon>
        <taxon>50 kb inversion clade</taxon>
        <taxon>NPAAA clade</taxon>
        <taxon>indigoferoid/millettioid clade</taxon>
        <taxon>Phaseoleae</taxon>
        <taxon>Mucuna</taxon>
    </lineage>
</organism>
<dbReference type="AlphaFoldDB" id="A0A371GPM3"/>
<keyword evidence="3" id="KW-1185">Reference proteome</keyword>
<dbReference type="PANTHER" id="PTHR33223">
    <property type="entry name" value="CCHC-TYPE DOMAIN-CONTAINING PROTEIN"/>
    <property type="match status" value="1"/>
</dbReference>
<evidence type="ECO:0000259" key="1">
    <source>
        <dbReference type="Pfam" id="PF03732"/>
    </source>
</evidence>
<dbReference type="InterPro" id="IPR005162">
    <property type="entry name" value="Retrotrans_gag_dom"/>
</dbReference>
<dbReference type="Proteomes" id="UP000257109">
    <property type="component" value="Unassembled WGS sequence"/>
</dbReference>
<protein>
    <recommendedName>
        <fullName evidence="1">Retrotransposon gag domain-containing protein</fullName>
    </recommendedName>
</protein>
<evidence type="ECO:0000313" key="2">
    <source>
        <dbReference type="EMBL" id="RDX92454.1"/>
    </source>
</evidence>
<accession>A0A371GPM3</accession>
<dbReference type="PANTHER" id="PTHR33223:SF9">
    <property type="entry name" value="RETROTRANSPOSON GAG DOMAIN-CONTAINING PROTEIN"/>
    <property type="match status" value="1"/>
</dbReference>
<dbReference type="EMBL" id="QJKJ01004871">
    <property type="protein sequence ID" value="RDX92454.1"/>
    <property type="molecule type" value="Genomic_DNA"/>
</dbReference>
<reference evidence="2" key="1">
    <citation type="submission" date="2018-05" db="EMBL/GenBank/DDBJ databases">
        <title>Draft genome of Mucuna pruriens seed.</title>
        <authorList>
            <person name="Nnadi N.E."/>
            <person name="Vos R."/>
            <person name="Hasami M.H."/>
            <person name="Devisetty U.K."/>
            <person name="Aguiy J.C."/>
        </authorList>
    </citation>
    <scope>NUCLEOTIDE SEQUENCE [LARGE SCALE GENOMIC DNA]</scope>
    <source>
        <strain evidence="2">JCA_2017</strain>
    </source>
</reference>